<organism evidence="2 3">
    <name type="scientific">Ornithinibacillus xuwenensis</name>
    <dbReference type="NCBI Taxonomy" id="3144668"/>
    <lineage>
        <taxon>Bacteria</taxon>
        <taxon>Bacillati</taxon>
        <taxon>Bacillota</taxon>
        <taxon>Bacilli</taxon>
        <taxon>Bacillales</taxon>
        <taxon>Bacillaceae</taxon>
        <taxon>Ornithinibacillus</taxon>
    </lineage>
</organism>
<evidence type="ECO:0000313" key="3">
    <source>
        <dbReference type="Proteomes" id="UP001444625"/>
    </source>
</evidence>
<dbReference type="Proteomes" id="UP001444625">
    <property type="component" value="Unassembled WGS sequence"/>
</dbReference>
<sequence length="109" mass="13256">MIVFLIVLLVIIYLIEKLINRLLGVEKQKLSDTLGKTIDRWGRGIILVSVLIMLWFVIDMDWQMKKWFWILYIILLVGFQSILEFIYLRIDYISYRVFFSFIWITLVFE</sequence>
<accession>A0ABU9XIW4</accession>
<dbReference type="RefSeq" id="WP_345825794.1">
    <property type="nucleotide sequence ID" value="NZ_JBDIML010000004.1"/>
</dbReference>
<dbReference type="EMBL" id="JBDIML010000004">
    <property type="protein sequence ID" value="MEN2768212.1"/>
    <property type="molecule type" value="Genomic_DNA"/>
</dbReference>
<keyword evidence="1" id="KW-0472">Membrane</keyword>
<feature type="transmembrane region" description="Helical" evidence="1">
    <location>
        <begin position="67"/>
        <end position="86"/>
    </location>
</feature>
<evidence type="ECO:0000256" key="1">
    <source>
        <dbReference type="SAM" id="Phobius"/>
    </source>
</evidence>
<reference evidence="2 3" key="1">
    <citation type="submission" date="2024-05" db="EMBL/GenBank/DDBJ databases">
        <authorList>
            <person name="Haq I."/>
            <person name="Ullah Z."/>
            <person name="Ahmad R."/>
            <person name="Li M."/>
            <person name="Tong Y."/>
        </authorList>
    </citation>
    <scope>NUCLEOTIDE SEQUENCE [LARGE SCALE GENOMIC DNA]</scope>
    <source>
        <strain evidence="2 3">16A2E</strain>
    </source>
</reference>
<feature type="transmembrane region" description="Helical" evidence="1">
    <location>
        <begin position="41"/>
        <end position="58"/>
    </location>
</feature>
<proteinExistence type="predicted"/>
<keyword evidence="1" id="KW-0812">Transmembrane</keyword>
<evidence type="ECO:0008006" key="4">
    <source>
        <dbReference type="Google" id="ProtNLM"/>
    </source>
</evidence>
<gene>
    <name evidence="2" type="ORF">ABC228_13600</name>
</gene>
<name>A0ABU9XIW4_9BACI</name>
<keyword evidence="3" id="KW-1185">Reference proteome</keyword>
<evidence type="ECO:0000313" key="2">
    <source>
        <dbReference type="EMBL" id="MEN2768212.1"/>
    </source>
</evidence>
<keyword evidence="1" id="KW-1133">Transmembrane helix</keyword>
<protein>
    <recommendedName>
        <fullName evidence="4">DUF4181 domain-containing protein</fullName>
    </recommendedName>
</protein>
<comment type="caution">
    <text evidence="2">The sequence shown here is derived from an EMBL/GenBank/DDBJ whole genome shotgun (WGS) entry which is preliminary data.</text>
</comment>